<reference evidence="1" key="1">
    <citation type="submission" date="2016-06" db="UniProtKB">
        <authorList>
            <consortium name="WormBaseParasite"/>
        </authorList>
    </citation>
    <scope>IDENTIFICATION</scope>
</reference>
<organism evidence="1">
    <name type="scientific">Gongylonema pulchrum</name>
    <dbReference type="NCBI Taxonomy" id="637853"/>
    <lineage>
        <taxon>Eukaryota</taxon>
        <taxon>Metazoa</taxon>
        <taxon>Ecdysozoa</taxon>
        <taxon>Nematoda</taxon>
        <taxon>Chromadorea</taxon>
        <taxon>Rhabditida</taxon>
        <taxon>Spirurina</taxon>
        <taxon>Spiruromorpha</taxon>
        <taxon>Spiruroidea</taxon>
        <taxon>Gongylonematidae</taxon>
        <taxon>Gongylonema</taxon>
    </lineage>
</organism>
<sequence length="291" mass="31371">LANLLEEEKMGMMHYASDNKSETASSVTLSLMSLGLQCGWPPSDIPNGAASPSTKNSAETDITVAAAADFSAPDTNNYPYTNADYFPQPIVHPSSPPAPAQVYTQQPSSAFRTNQYSPQQYFVPSAVPPPPPPPLSKPQMARVNSFPSPRITMCYNSGQQRAPYVNTQFVPNLPPAAAAPTQVDSSRLREWQEGFRALLPNVNVRFAPNLTLPGYASSNLTPSMELSHPNQFPSALTYDQAVPIPAQHASPMNISAPMAIPPPLPSANSFSHPAPPPWMMPPPGFSYVSKR</sequence>
<dbReference type="AlphaFoldDB" id="A0A183CWK6"/>
<evidence type="ECO:0000313" key="1">
    <source>
        <dbReference type="WBParaSite" id="GPUH_0000084701-mRNA-1"/>
    </source>
</evidence>
<protein>
    <submittedName>
        <fullName evidence="1">PAM2 domain-containing protein</fullName>
    </submittedName>
</protein>
<dbReference type="WBParaSite" id="GPUH_0000084701-mRNA-1">
    <property type="protein sequence ID" value="GPUH_0000084701-mRNA-1"/>
    <property type="gene ID" value="GPUH_0000084701"/>
</dbReference>
<name>A0A183CWK6_9BILA</name>
<accession>A0A183CWK6</accession>
<proteinExistence type="predicted"/>